<protein>
    <submittedName>
        <fullName evidence="2">Uncharacterized protein</fullName>
    </submittedName>
</protein>
<accession>A0ABP3C829</accession>
<keyword evidence="3" id="KW-1185">Reference proteome</keyword>
<evidence type="ECO:0000313" key="2">
    <source>
        <dbReference type="EMBL" id="GAA0035932.1"/>
    </source>
</evidence>
<name>A0ABP3C829_9MICO</name>
<dbReference type="EMBL" id="BAAAAF010000006">
    <property type="protein sequence ID" value="GAA0035932.1"/>
    <property type="molecule type" value="Genomic_DNA"/>
</dbReference>
<feature type="region of interest" description="Disordered" evidence="1">
    <location>
        <begin position="83"/>
        <end position="106"/>
    </location>
</feature>
<feature type="compositionally biased region" description="Basic residues" evidence="1">
    <location>
        <begin position="51"/>
        <end position="65"/>
    </location>
</feature>
<gene>
    <name evidence="2" type="ORF">NCCP602_18930</name>
</gene>
<evidence type="ECO:0000256" key="1">
    <source>
        <dbReference type="SAM" id="MobiDB-lite"/>
    </source>
</evidence>
<evidence type="ECO:0000313" key="3">
    <source>
        <dbReference type="Proteomes" id="UP001498238"/>
    </source>
</evidence>
<proteinExistence type="predicted"/>
<sequence length="106" mass="11420">MFLPLDTALRFYTLCPAHPASAPNRGTRNDSDPAEAAVGRPCIRGSGSRSAPRRGGRRSPVHPRFRVREFPAEAAVLHRAAAGRFPPPAAPRASAVRVQSVELLSR</sequence>
<feature type="region of interest" description="Disordered" evidence="1">
    <location>
        <begin position="18"/>
        <end position="65"/>
    </location>
</feature>
<reference evidence="2 3" key="1">
    <citation type="submission" date="2024-01" db="EMBL/GenBank/DDBJ databases">
        <title>Characterization of antibiotic resistant novel bacterial strains and their environmental applications.</title>
        <authorList>
            <person name="Manzoor S."/>
            <person name="Abbas S."/>
            <person name="Arshad M."/>
            <person name="Ahmed I."/>
        </authorList>
    </citation>
    <scope>NUCLEOTIDE SEQUENCE [LARGE SCALE GENOMIC DNA]</scope>
    <source>
        <strain evidence="2 3">NCCP-602</strain>
    </source>
</reference>
<dbReference type="Proteomes" id="UP001498238">
    <property type="component" value="Unassembled WGS sequence"/>
</dbReference>
<comment type="caution">
    <text evidence="2">The sequence shown here is derived from an EMBL/GenBank/DDBJ whole genome shotgun (WGS) entry which is preliminary data.</text>
</comment>
<organism evidence="2 3">
    <name type="scientific">Brevibacterium metallidurans</name>
    <dbReference type="NCBI Taxonomy" id="1482676"/>
    <lineage>
        <taxon>Bacteria</taxon>
        <taxon>Bacillati</taxon>
        <taxon>Actinomycetota</taxon>
        <taxon>Actinomycetes</taxon>
        <taxon>Micrococcales</taxon>
        <taxon>Brevibacteriaceae</taxon>
        <taxon>Brevibacterium</taxon>
    </lineage>
</organism>